<organism evidence="2 3">
    <name type="scientific">Capsaspora owczarzaki (strain ATCC 30864)</name>
    <dbReference type="NCBI Taxonomy" id="595528"/>
    <lineage>
        <taxon>Eukaryota</taxon>
        <taxon>Filasterea</taxon>
        <taxon>Capsaspora</taxon>
    </lineage>
</organism>
<name>A0A0D2UIU0_CAPO3</name>
<dbReference type="PhylomeDB" id="A0A0D2UIU0"/>
<protein>
    <submittedName>
        <fullName evidence="2">Uncharacterized protein</fullName>
    </submittedName>
</protein>
<dbReference type="EMBL" id="KE346368">
    <property type="protein sequence ID" value="KJE95056.1"/>
    <property type="molecule type" value="Genomic_DNA"/>
</dbReference>
<reference evidence="3" key="1">
    <citation type="submission" date="2011-02" db="EMBL/GenBank/DDBJ databases">
        <title>The Genome Sequence of Capsaspora owczarzaki ATCC 30864.</title>
        <authorList>
            <person name="Russ C."/>
            <person name="Cuomo C."/>
            <person name="Burger G."/>
            <person name="Gray M.W."/>
            <person name="Holland P.W.H."/>
            <person name="King N."/>
            <person name="Lang F.B.F."/>
            <person name="Roger A.J."/>
            <person name="Ruiz-Trillo I."/>
            <person name="Young S.K."/>
            <person name="Zeng Q."/>
            <person name="Gargeya S."/>
            <person name="Alvarado L."/>
            <person name="Berlin A."/>
            <person name="Chapman S.B."/>
            <person name="Chen Z."/>
            <person name="Freedman E."/>
            <person name="Gellesch M."/>
            <person name="Goldberg J."/>
            <person name="Griggs A."/>
            <person name="Gujja S."/>
            <person name="Heilman E."/>
            <person name="Heiman D."/>
            <person name="Howarth C."/>
            <person name="Mehta T."/>
            <person name="Neiman D."/>
            <person name="Pearson M."/>
            <person name="Roberts A."/>
            <person name="Saif S."/>
            <person name="Shea T."/>
            <person name="Shenoy N."/>
            <person name="Sisk P."/>
            <person name="Stolte C."/>
            <person name="Sykes S."/>
            <person name="White J."/>
            <person name="Yandava C."/>
            <person name="Haas B."/>
            <person name="Nusbaum C."/>
            <person name="Birren B."/>
        </authorList>
    </citation>
    <scope>NUCLEOTIDE SEQUENCE</scope>
    <source>
        <strain evidence="3">ATCC 30864</strain>
    </source>
</reference>
<accession>A0A0D2UIU0</accession>
<proteinExistence type="predicted"/>
<gene>
    <name evidence="2" type="ORF">CAOG_009868</name>
</gene>
<evidence type="ECO:0000313" key="2">
    <source>
        <dbReference type="EMBL" id="KJE95056.1"/>
    </source>
</evidence>
<feature type="region of interest" description="Disordered" evidence="1">
    <location>
        <begin position="138"/>
        <end position="163"/>
    </location>
</feature>
<keyword evidence="3" id="KW-1185">Reference proteome</keyword>
<dbReference type="Proteomes" id="UP000008743">
    <property type="component" value="Unassembled WGS sequence"/>
</dbReference>
<sequence>MALRRTTTEAGLDEDEAATRKAVALDQSFSERLKALAACLGVLDNVDLTSISSISDKPAQRAALQQILQRCQASAEVVVTESQKADAAAALQELGVPNQNEELVEYNRVGARLLKALNAELDDRVRFDQALREAERREQAAERRQREAERQRQEAERQRQEAERQRQEVERQLQEAERQLQEAKRRRQAAEQLIQNLRELPPYNDPAEAIAALKAAVDEGQFPPLELPAQAPAPRTFLARPVATNHMLRYIARSVFGVRTERGNFPVLRVNTISGCGKTTFGQHAISEVLNLLRQPQQNLTLTPEQQTYLVSLLENSLQLFIDFNGGDAILPADRVTSNSHLILPVRLAARGLCGQSLTRAASNRIFCASWSTLSTDVVLDAIVARYRQQNPQLAQQRVLIFVHIDEFQLMAPAMSPVLTSEDANHWLKQAVQEIVGYNTRQDRAVVILLLTSTASSGMTFNITRHTVIPVNLVPFDLDTSILLLRSMNVHPSWCELFEFRRLIRDLGGLPALLTTLVERHPELQQPFTPSVNMSSVQNISCVIDMLGSSMTAAVLSRCPPDVSAGMITASGFETLVELSFANLPIFEETEIGTTTVAALAHRGIIVTTYPDDNLPQNLDENLDENLDDNLPQNLPRSVEGRGIVIRMPVAMLSVLAGRFMSGHLTYTSIAMSKFPRVAGGDGVAFEAFVLFSVASRLNMIRSWLLAAARPARDPQADPPIAVPRLHHVLGLQSNALRGSAPRGLLNIELDLRNPGNMAEAQRFEFFKEQHQFITNRHVVHSAQSPSATLSFSTNASASDTVTWDAVDILGAGPSHPVFQCANSTTGVDGRVALRRVAGGARPVMILFQMKDVSTSREELPSASQRASDIARTLADLDRSALGGVYDFVLVLAFSGNATRAWAKDVRNGNDRVIVLIGDDIACLCPMF</sequence>
<evidence type="ECO:0000313" key="3">
    <source>
        <dbReference type="Proteomes" id="UP000008743"/>
    </source>
</evidence>
<dbReference type="InParanoid" id="A0A0D2UIU0"/>
<evidence type="ECO:0000256" key="1">
    <source>
        <dbReference type="SAM" id="MobiDB-lite"/>
    </source>
</evidence>
<dbReference type="AlphaFoldDB" id="A0A0D2UIU0"/>